<dbReference type="NCBIfam" id="TIGR01852">
    <property type="entry name" value="lipid_A_lpxA"/>
    <property type="match status" value="1"/>
</dbReference>
<dbReference type="PANTHER" id="PTHR43480">
    <property type="entry name" value="ACYL-[ACYL-CARRIER-PROTEIN]--UDP-N-ACETYLGLUCOSAMINE O-ACYLTRANSFERASE"/>
    <property type="match status" value="1"/>
</dbReference>
<dbReference type="InterPro" id="IPR029098">
    <property type="entry name" value="Acetyltransf_C"/>
</dbReference>
<dbReference type="CDD" id="cd03351">
    <property type="entry name" value="LbH_UDP-GlcNAc_AT"/>
    <property type="match status" value="1"/>
</dbReference>
<dbReference type="PANTHER" id="PTHR43480:SF1">
    <property type="entry name" value="ACYL-[ACYL-CARRIER-PROTEIN]--UDP-N-ACETYLGLUCOSAMINE O-ACYLTRANSFERASE, MITOCHONDRIAL-RELATED"/>
    <property type="match status" value="1"/>
</dbReference>
<dbReference type="EC" id="2.3.1.129" evidence="7"/>
<evidence type="ECO:0000313" key="8">
    <source>
        <dbReference type="Proteomes" id="UP000320048"/>
    </source>
</evidence>
<reference evidence="7 8" key="1">
    <citation type="journal article" date="2019" name="Nat. Microbiol.">
        <title>Mediterranean grassland soil C-N compound turnover is dependent on rainfall and depth, and is mediated by genomically divergent microorganisms.</title>
        <authorList>
            <person name="Diamond S."/>
            <person name="Andeer P.F."/>
            <person name="Li Z."/>
            <person name="Crits-Christoph A."/>
            <person name="Burstein D."/>
            <person name="Anantharaman K."/>
            <person name="Lane K.R."/>
            <person name="Thomas B.C."/>
            <person name="Pan C."/>
            <person name="Northen T.R."/>
            <person name="Banfield J.F."/>
        </authorList>
    </citation>
    <scope>NUCLEOTIDE SEQUENCE [LARGE SCALE GENOMIC DNA]</scope>
    <source>
        <strain evidence="7">NP_7</strain>
    </source>
</reference>
<dbReference type="SUPFAM" id="SSF51161">
    <property type="entry name" value="Trimeric LpxA-like enzymes"/>
    <property type="match status" value="1"/>
</dbReference>
<evidence type="ECO:0000259" key="6">
    <source>
        <dbReference type="Pfam" id="PF13720"/>
    </source>
</evidence>
<dbReference type="AlphaFoldDB" id="A0A537JLQ7"/>
<dbReference type="NCBIfam" id="NF003657">
    <property type="entry name" value="PRK05289.1"/>
    <property type="match status" value="1"/>
</dbReference>
<evidence type="ECO:0000256" key="1">
    <source>
        <dbReference type="ARBA" id="ARBA00022516"/>
    </source>
</evidence>
<gene>
    <name evidence="7" type="primary">lpxA</name>
    <name evidence="7" type="ORF">E6H04_01290</name>
</gene>
<dbReference type="Gene3D" id="1.20.1180.10">
    <property type="entry name" value="Udp N-acetylglucosamine O-acyltransferase, C-terminal domain"/>
    <property type="match status" value="1"/>
</dbReference>
<organism evidence="7 8">
    <name type="scientific">Candidatus Segetimicrobium genomatis</name>
    <dbReference type="NCBI Taxonomy" id="2569760"/>
    <lineage>
        <taxon>Bacteria</taxon>
        <taxon>Bacillati</taxon>
        <taxon>Candidatus Sysuimicrobiota</taxon>
        <taxon>Candidatus Sysuimicrobiia</taxon>
        <taxon>Candidatus Sysuimicrobiales</taxon>
        <taxon>Candidatus Segetimicrobiaceae</taxon>
        <taxon>Candidatus Segetimicrobium</taxon>
    </lineage>
</organism>
<keyword evidence="5 7" id="KW-0012">Acyltransferase</keyword>
<protein>
    <submittedName>
        <fullName evidence="7">Acyl-ACP--UDP-N-acetylglucosamine O-acyltransferase</fullName>
        <ecNumber evidence="7">2.3.1.129</ecNumber>
    </submittedName>
</protein>
<dbReference type="InterPro" id="IPR011004">
    <property type="entry name" value="Trimer_LpxA-like_sf"/>
</dbReference>
<name>A0A537JLQ7_9BACT</name>
<dbReference type="GO" id="GO:0009245">
    <property type="term" value="P:lipid A biosynthetic process"/>
    <property type="evidence" value="ECO:0007669"/>
    <property type="project" value="UniProtKB-KW"/>
</dbReference>
<comment type="caution">
    <text evidence="7">The sequence shown here is derived from an EMBL/GenBank/DDBJ whole genome shotgun (WGS) entry which is preliminary data.</text>
</comment>
<evidence type="ECO:0000256" key="3">
    <source>
        <dbReference type="ARBA" id="ARBA00022679"/>
    </source>
</evidence>
<dbReference type="GO" id="GO:0008780">
    <property type="term" value="F:acyl-[acyl-carrier-protein]-UDP-N-acetylglucosamine O-acyltransferase activity"/>
    <property type="evidence" value="ECO:0007669"/>
    <property type="project" value="UniProtKB-EC"/>
</dbReference>
<evidence type="ECO:0000256" key="2">
    <source>
        <dbReference type="ARBA" id="ARBA00022556"/>
    </source>
</evidence>
<evidence type="ECO:0000313" key="7">
    <source>
        <dbReference type="EMBL" id="TMI84475.1"/>
    </source>
</evidence>
<dbReference type="EMBL" id="VBAO01000029">
    <property type="protein sequence ID" value="TMI84475.1"/>
    <property type="molecule type" value="Genomic_DNA"/>
</dbReference>
<dbReference type="GO" id="GO:0016020">
    <property type="term" value="C:membrane"/>
    <property type="evidence" value="ECO:0007669"/>
    <property type="project" value="GOC"/>
</dbReference>
<dbReference type="Proteomes" id="UP000320048">
    <property type="component" value="Unassembled WGS sequence"/>
</dbReference>
<dbReference type="InterPro" id="IPR001451">
    <property type="entry name" value="Hexapep"/>
</dbReference>
<dbReference type="InterPro" id="IPR010137">
    <property type="entry name" value="Lipid_A_LpxA"/>
</dbReference>
<feature type="domain" description="UDP N-acetylglucosamine O-acyltransferase C-terminal" evidence="6">
    <location>
        <begin position="188"/>
        <end position="269"/>
    </location>
</feature>
<dbReference type="Gene3D" id="2.160.10.10">
    <property type="entry name" value="Hexapeptide repeat proteins"/>
    <property type="match status" value="1"/>
</dbReference>
<accession>A0A537JLQ7</accession>
<evidence type="ECO:0000256" key="4">
    <source>
        <dbReference type="ARBA" id="ARBA00023098"/>
    </source>
</evidence>
<dbReference type="InterPro" id="IPR037157">
    <property type="entry name" value="Acetyltransf_C_sf"/>
</dbReference>
<dbReference type="Pfam" id="PF00132">
    <property type="entry name" value="Hexapep"/>
    <property type="match status" value="1"/>
</dbReference>
<keyword evidence="3 7" id="KW-0808">Transferase</keyword>
<dbReference type="PIRSF" id="PIRSF000456">
    <property type="entry name" value="UDP-GlcNAc_acltr"/>
    <property type="match status" value="1"/>
</dbReference>
<evidence type="ECO:0000256" key="5">
    <source>
        <dbReference type="ARBA" id="ARBA00023315"/>
    </source>
</evidence>
<keyword evidence="4" id="KW-0443">Lipid metabolism</keyword>
<sequence>MTRPDRSRVQDRVGPLVHPAATVDPGAELEPGVRVGPHAVIADHTRIGAGTWIGPHAVIEEWTTLGRDCRVYPGAVLGGVPQDRHFKGERSFLRIGDRVTAREYVSVSRATGEDAETVVGNDTQMLAYSHAGHNCQIGSGVIITNFTQLSGHVVVEDRVVFSGMAGVIQFARIGTLAMVTGLTRILKDVPPYMLVEGDPLRIVTINRVGLQRAGVSPEVQLTLRRAHRLLTRSALDVSHALERIERELGDSREVRHLVKFIRDSQARGMGIGR</sequence>
<proteinExistence type="predicted"/>
<dbReference type="Pfam" id="PF13720">
    <property type="entry name" value="Acetyltransf_11"/>
    <property type="match status" value="1"/>
</dbReference>
<keyword evidence="2" id="KW-0441">Lipid A biosynthesis</keyword>
<keyword evidence="1" id="KW-0444">Lipid biosynthesis</keyword>